<accession>A6BIA8</accession>
<dbReference type="Proteomes" id="UP000004016">
    <property type="component" value="Unassembled WGS sequence"/>
</dbReference>
<name>A6BIA8_9FIRM</name>
<comment type="caution">
    <text evidence="2">The sequence shown here is derived from an EMBL/GenBank/DDBJ whole genome shotgun (WGS) entry which is preliminary data.</text>
</comment>
<protein>
    <submittedName>
        <fullName evidence="2">Cyclic nucleotide-binding domain protein</fullName>
    </submittedName>
</protein>
<dbReference type="PROSITE" id="PS50042">
    <property type="entry name" value="CNMP_BINDING_3"/>
    <property type="match status" value="1"/>
</dbReference>
<dbReference type="InterPro" id="IPR014710">
    <property type="entry name" value="RmlC-like_jellyroll"/>
</dbReference>
<dbReference type="Pfam" id="PF00027">
    <property type="entry name" value="cNMP_binding"/>
    <property type="match status" value="1"/>
</dbReference>
<dbReference type="RefSeq" id="WP_006427544.1">
    <property type="nucleotide sequence ID" value="NZ_DS264401.1"/>
</dbReference>
<dbReference type="CDD" id="cd00038">
    <property type="entry name" value="CAP_ED"/>
    <property type="match status" value="1"/>
</dbReference>
<dbReference type="AlphaFoldDB" id="A6BIA8"/>
<feature type="domain" description="Cyclic nucleotide-binding" evidence="1">
    <location>
        <begin position="35"/>
        <end position="117"/>
    </location>
</feature>
<dbReference type="Gene3D" id="2.60.120.10">
    <property type="entry name" value="Jelly Rolls"/>
    <property type="match status" value="1"/>
</dbReference>
<dbReference type="GeneID" id="93135466"/>
<dbReference type="InterPro" id="IPR018490">
    <property type="entry name" value="cNMP-bd_dom_sf"/>
</dbReference>
<evidence type="ECO:0000313" key="2">
    <source>
        <dbReference type="EMBL" id="EDM62643.1"/>
    </source>
</evidence>
<dbReference type="eggNOG" id="COG0664">
    <property type="taxonomic scope" value="Bacteria"/>
</dbReference>
<organism evidence="2 3">
    <name type="scientific">Dorea longicatena DSM 13814</name>
    <dbReference type="NCBI Taxonomy" id="411462"/>
    <lineage>
        <taxon>Bacteria</taxon>
        <taxon>Bacillati</taxon>
        <taxon>Bacillota</taxon>
        <taxon>Clostridia</taxon>
        <taxon>Lachnospirales</taxon>
        <taxon>Lachnospiraceae</taxon>
        <taxon>Dorea</taxon>
    </lineage>
</organism>
<dbReference type="SUPFAM" id="SSF51206">
    <property type="entry name" value="cAMP-binding domain-like"/>
    <property type="match status" value="1"/>
</dbReference>
<gene>
    <name evidence="2" type="ORF">DORLON_02037</name>
</gene>
<dbReference type="HOGENOM" id="CLU_075053_11_0_9"/>
<evidence type="ECO:0000259" key="1">
    <source>
        <dbReference type="PROSITE" id="PS50042"/>
    </source>
</evidence>
<evidence type="ECO:0000313" key="3">
    <source>
        <dbReference type="Proteomes" id="UP000004016"/>
    </source>
</evidence>
<proteinExistence type="predicted"/>
<reference evidence="2 3" key="2">
    <citation type="submission" date="2007-04" db="EMBL/GenBank/DDBJ databases">
        <title>Draft genome sequence of Dorea longicatena (DSM 13814).</title>
        <authorList>
            <person name="Sudarsanam P."/>
            <person name="Ley R."/>
            <person name="Guruge J."/>
            <person name="Turnbaugh P.J."/>
            <person name="Mahowald M."/>
            <person name="Liep D."/>
            <person name="Gordon J."/>
        </authorList>
    </citation>
    <scope>NUCLEOTIDE SEQUENCE [LARGE SCALE GENOMIC DNA]</scope>
    <source>
        <strain evidence="2 3">DSM 13814</strain>
    </source>
</reference>
<sequence>MKQIKDKVKCERAIEKLELEKEFDTQNLEFQIYQYEKGELLCQPCNSDDRLQIVIEGTVNIYHIRDDGSKYFIAMNEGIHLLGDMEFMNPAPCIYFVEAVSPVTVAVLSLKKYRNVLKQDVKFMNLIASTLAAKLGIAANGESVSASLKDRILNHLEDEKIVAKCGKGTYWLM</sequence>
<dbReference type="EMBL" id="AAXB02000011">
    <property type="protein sequence ID" value="EDM62643.1"/>
    <property type="molecule type" value="Genomic_DNA"/>
</dbReference>
<dbReference type="InterPro" id="IPR000595">
    <property type="entry name" value="cNMP-bd_dom"/>
</dbReference>
<reference evidence="2 3" key="1">
    <citation type="submission" date="2007-03" db="EMBL/GenBank/DDBJ databases">
        <authorList>
            <person name="Fulton L."/>
            <person name="Clifton S."/>
            <person name="Fulton B."/>
            <person name="Xu J."/>
            <person name="Minx P."/>
            <person name="Pepin K.H."/>
            <person name="Johnson M."/>
            <person name="Thiruvilangam P."/>
            <person name="Bhonagiri V."/>
            <person name="Nash W.E."/>
            <person name="Mardis E.R."/>
            <person name="Wilson R.K."/>
        </authorList>
    </citation>
    <scope>NUCLEOTIDE SEQUENCE [LARGE SCALE GENOMIC DNA]</scope>
    <source>
        <strain evidence="2 3">DSM 13814</strain>
    </source>
</reference>